<evidence type="ECO:0000256" key="3">
    <source>
        <dbReference type="ARBA" id="ARBA00022475"/>
    </source>
</evidence>
<dbReference type="SUPFAM" id="SSF82689">
    <property type="entry name" value="Mechanosensitive channel protein MscS (YggB), C-terminal domain"/>
    <property type="match status" value="1"/>
</dbReference>
<comment type="subcellular location">
    <subcellularLocation>
        <location evidence="1">Cell membrane</location>
        <topology evidence="1">Multi-pass membrane protein</topology>
    </subcellularLocation>
</comment>
<dbReference type="Proteomes" id="UP001501475">
    <property type="component" value="Unassembled WGS sequence"/>
</dbReference>
<evidence type="ECO:0000256" key="5">
    <source>
        <dbReference type="ARBA" id="ARBA00022989"/>
    </source>
</evidence>
<dbReference type="SUPFAM" id="SSF50182">
    <property type="entry name" value="Sm-like ribonucleoproteins"/>
    <property type="match status" value="1"/>
</dbReference>
<dbReference type="InterPro" id="IPR011014">
    <property type="entry name" value="MscS_channel_TM-2"/>
</dbReference>
<evidence type="ECO:0000256" key="2">
    <source>
        <dbReference type="ARBA" id="ARBA00008017"/>
    </source>
</evidence>
<dbReference type="SUPFAM" id="SSF82861">
    <property type="entry name" value="Mechanosensitive channel protein MscS (YggB), transmembrane region"/>
    <property type="match status" value="1"/>
</dbReference>
<dbReference type="Gene3D" id="3.30.70.100">
    <property type="match status" value="1"/>
</dbReference>
<keyword evidence="4 7" id="KW-0812">Transmembrane</keyword>
<name>A0ABP4WZQ1_9MICO</name>
<dbReference type="Pfam" id="PF00924">
    <property type="entry name" value="MS_channel_2nd"/>
    <property type="match status" value="1"/>
</dbReference>
<evidence type="ECO:0000256" key="7">
    <source>
        <dbReference type="SAM" id="Phobius"/>
    </source>
</evidence>
<evidence type="ECO:0000259" key="9">
    <source>
        <dbReference type="Pfam" id="PF21082"/>
    </source>
</evidence>
<feature type="domain" description="Mechanosensitive ion channel transmembrane helices 2/3" evidence="10">
    <location>
        <begin position="103"/>
        <end position="142"/>
    </location>
</feature>
<feature type="domain" description="Mechanosensitive ion channel MscS C-terminal" evidence="9">
    <location>
        <begin position="216"/>
        <end position="299"/>
    </location>
</feature>
<evidence type="ECO:0000256" key="1">
    <source>
        <dbReference type="ARBA" id="ARBA00004651"/>
    </source>
</evidence>
<accession>A0ABP4WZQ1</accession>
<dbReference type="InterPro" id="IPR049278">
    <property type="entry name" value="MS_channel_C"/>
</dbReference>
<reference evidence="12" key="1">
    <citation type="journal article" date="2019" name="Int. J. Syst. Evol. Microbiol.">
        <title>The Global Catalogue of Microorganisms (GCM) 10K type strain sequencing project: providing services to taxonomists for standard genome sequencing and annotation.</title>
        <authorList>
            <consortium name="The Broad Institute Genomics Platform"/>
            <consortium name="The Broad Institute Genome Sequencing Center for Infectious Disease"/>
            <person name="Wu L."/>
            <person name="Ma J."/>
        </authorList>
    </citation>
    <scope>NUCLEOTIDE SEQUENCE [LARGE SCALE GENOMIC DNA]</scope>
    <source>
        <strain evidence="12">JCM 15591</strain>
    </source>
</reference>
<feature type="transmembrane region" description="Helical" evidence="7">
    <location>
        <begin position="97"/>
        <end position="120"/>
    </location>
</feature>
<keyword evidence="6 7" id="KW-0472">Membrane</keyword>
<dbReference type="Pfam" id="PF21082">
    <property type="entry name" value="MS_channel_3rd"/>
    <property type="match status" value="1"/>
</dbReference>
<organism evidence="11 12">
    <name type="scientific">Nostocoides vanveenii</name>
    <dbReference type="NCBI Taxonomy" id="330835"/>
    <lineage>
        <taxon>Bacteria</taxon>
        <taxon>Bacillati</taxon>
        <taxon>Actinomycetota</taxon>
        <taxon>Actinomycetes</taxon>
        <taxon>Micrococcales</taxon>
        <taxon>Intrasporangiaceae</taxon>
        <taxon>Nostocoides</taxon>
    </lineage>
</organism>
<comment type="similarity">
    <text evidence="2">Belongs to the MscS (TC 1.A.23) family.</text>
</comment>
<dbReference type="PANTHER" id="PTHR30460">
    <property type="entry name" value="MODERATE CONDUCTANCE MECHANOSENSITIVE CHANNEL YBIO"/>
    <property type="match status" value="1"/>
</dbReference>
<sequence>MTGRVPERVVNFSTAWLERLTRKETWTWFSDVPLKILLTIILAVATRWVLHRVIHRAVGLAISRGERADRTTTQRVFAHATGWDHDRHKQRLETLGTILRSAVTIVIGLIAILTVMALLGIPLAPLLASAGVGGVALGFGAQSLVKDFLSGIFMIMEDQYGVGDLIDTGVATGTVTDVSLRITTLRDGNGVTWHIRNGEILRVGNRSQGWAMTMVDLPIAYDATPEKAIRALKEMVAAFAADPDWDGKVLDVPEVLGVESIVGSTMILRVMAKCKAGEEFSVQRELRLLGKQALDRAGVPGPPVSVIPSSGGAP</sequence>
<evidence type="ECO:0000256" key="6">
    <source>
        <dbReference type="ARBA" id="ARBA00023136"/>
    </source>
</evidence>
<evidence type="ECO:0000313" key="12">
    <source>
        <dbReference type="Proteomes" id="UP001501475"/>
    </source>
</evidence>
<gene>
    <name evidence="11" type="ORF">GCM10009810_24080</name>
</gene>
<dbReference type="Gene3D" id="1.10.287.1260">
    <property type="match status" value="1"/>
</dbReference>
<protein>
    <submittedName>
        <fullName evidence="11">Mechanosensitive ion channel</fullName>
    </submittedName>
</protein>
<dbReference type="EMBL" id="BAAAPN010000054">
    <property type="protein sequence ID" value="GAA1764179.1"/>
    <property type="molecule type" value="Genomic_DNA"/>
</dbReference>
<dbReference type="PANTHER" id="PTHR30460:SF0">
    <property type="entry name" value="MODERATE CONDUCTANCE MECHANOSENSITIVE CHANNEL YBIO"/>
    <property type="match status" value="1"/>
</dbReference>
<dbReference type="InterPro" id="IPR011066">
    <property type="entry name" value="MscS_channel_C_sf"/>
</dbReference>
<dbReference type="InterPro" id="IPR023408">
    <property type="entry name" value="MscS_beta-dom_sf"/>
</dbReference>
<dbReference type="Pfam" id="PF21088">
    <property type="entry name" value="MS_channel_1st"/>
    <property type="match status" value="1"/>
</dbReference>
<dbReference type="InterPro" id="IPR049142">
    <property type="entry name" value="MS_channel_1st"/>
</dbReference>
<comment type="caution">
    <text evidence="11">The sequence shown here is derived from an EMBL/GenBank/DDBJ whole genome shotgun (WGS) entry which is preliminary data.</text>
</comment>
<evidence type="ECO:0000313" key="11">
    <source>
        <dbReference type="EMBL" id="GAA1764179.1"/>
    </source>
</evidence>
<dbReference type="InterPro" id="IPR006685">
    <property type="entry name" value="MscS_channel_2nd"/>
</dbReference>
<dbReference type="InterPro" id="IPR010920">
    <property type="entry name" value="LSM_dom_sf"/>
</dbReference>
<proteinExistence type="inferred from homology"/>
<evidence type="ECO:0000256" key="4">
    <source>
        <dbReference type="ARBA" id="ARBA00022692"/>
    </source>
</evidence>
<evidence type="ECO:0000259" key="10">
    <source>
        <dbReference type="Pfam" id="PF21088"/>
    </source>
</evidence>
<keyword evidence="3" id="KW-1003">Cell membrane</keyword>
<feature type="transmembrane region" description="Helical" evidence="7">
    <location>
        <begin position="126"/>
        <end position="145"/>
    </location>
</feature>
<feature type="domain" description="Mechanosensitive ion channel MscS" evidence="8">
    <location>
        <begin position="144"/>
        <end position="205"/>
    </location>
</feature>
<keyword evidence="12" id="KW-1185">Reference proteome</keyword>
<dbReference type="Gene3D" id="2.30.30.60">
    <property type="match status" value="1"/>
</dbReference>
<keyword evidence="5 7" id="KW-1133">Transmembrane helix</keyword>
<evidence type="ECO:0000259" key="8">
    <source>
        <dbReference type="Pfam" id="PF00924"/>
    </source>
</evidence>
<dbReference type="InterPro" id="IPR045276">
    <property type="entry name" value="YbiO_bact"/>
</dbReference>